<evidence type="ECO:0000313" key="1">
    <source>
        <dbReference type="EMBL" id="JAA78301.1"/>
    </source>
</evidence>
<accession>S4NHV6</accession>
<sequence length="69" mass="8052">FFFTSIYIYSVTKVQCRKSYSQNTPRGITLNYGNAPWGNSLFWRCSKGNQMYYVFAPRGNKPKLTTDTH</sequence>
<dbReference type="AlphaFoldDB" id="S4NHV6"/>
<organism evidence="1">
    <name type="scientific">Pararge aegeria</name>
    <name type="common">speckled wood butterfly</name>
    <dbReference type="NCBI Taxonomy" id="116150"/>
    <lineage>
        <taxon>Eukaryota</taxon>
        <taxon>Metazoa</taxon>
        <taxon>Ecdysozoa</taxon>
        <taxon>Arthropoda</taxon>
        <taxon>Hexapoda</taxon>
        <taxon>Insecta</taxon>
        <taxon>Pterygota</taxon>
        <taxon>Neoptera</taxon>
        <taxon>Endopterygota</taxon>
        <taxon>Lepidoptera</taxon>
        <taxon>Glossata</taxon>
        <taxon>Ditrysia</taxon>
        <taxon>Papilionoidea</taxon>
        <taxon>Nymphalidae</taxon>
        <taxon>Satyrinae</taxon>
        <taxon>Satyrini</taxon>
        <taxon>Parargina</taxon>
        <taxon>Pararge</taxon>
    </lineage>
</organism>
<protein>
    <submittedName>
        <fullName evidence="1">Uncharacterized protein</fullName>
    </submittedName>
</protein>
<feature type="non-terminal residue" evidence="1">
    <location>
        <position position="1"/>
    </location>
</feature>
<name>S4NHV6_9NEOP</name>
<proteinExistence type="predicted"/>
<reference evidence="1" key="1">
    <citation type="journal article" date="2013" name="BMC Genomics">
        <title>Unscrambling butterfly oogenesis.</title>
        <authorList>
            <person name="Carter J.M."/>
            <person name="Baker S.C."/>
            <person name="Pink R."/>
            <person name="Carter D.R."/>
            <person name="Collins A."/>
            <person name="Tomlin J."/>
            <person name="Gibbs M."/>
            <person name="Breuker C.J."/>
        </authorList>
    </citation>
    <scope>NUCLEOTIDE SEQUENCE</scope>
    <source>
        <tissue evidence="1">Ovary</tissue>
    </source>
</reference>
<dbReference type="EMBL" id="GAIX01014259">
    <property type="protein sequence ID" value="JAA78301.1"/>
    <property type="molecule type" value="Transcribed_RNA"/>
</dbReference>
<reference evidence="1" key="2">
    <citation type="submission" date="2013-05" db="EMBL/GenBank/DDBJ databases">
        <authorList>
            <person name="Carter J.-M."/>
            <person name="Baker S.C."/>
            <person name="Pink R."/>
            <person name="Carter D.R.F."/>
            <person name="Collins A."/>
            <person name="Tomlin J."/>
            <person name="Gibbs M."/>
            <person name="Breuker C.J."/>
        </authorList>
    </citation>
    <scope>NUCLEOTIDE SEQUENCE</scope>
    <source>
        <tissue evidence="1">Ovary</tissue>
    </source>
</reference>